<evidence type="ECO:0000256" key="6">
    <source>
        <dbReference type="SAM" id="MobiDB-lite"/>
    </source>
</evidence>
<evidence type="ECO:0000256" key="5">
    <source>
        <dbReference type="ARBA" id="ARBA00023157"/>
    </source>
</evidence>
<gene>
    <name evidence="8" type="ORF">PECAL_3P26310</name>
</gene>
<dbReference type="GO" id="GO:0005576">
    <property type="term" value="C:extracellular region"/>
    <property type="evidence" value="ECO:0007669"/>
    <property type="project" value="InterPro"/>
</dbReference>
<dbReference type="InterPro" id="IPR029044">
    <property type="entry name" value="Nucleotide-diphossugar_trans"/>
</dbReference>
<dbReference type="Gene3D" id="3.40.50.2000">
    <property type="entry name" value="Glycogen Phosphorylase B"/>
    <property type="match status" value="1"/>
</dbReference>
<dbReference type="AlphaFoldDB" id="A0A8J2WXN7"/>
<evidence type="ECO:0000256" key="1">
    <source>
        <dbReference type="ARBA" id="ARBA00006739"/>
    </source>
</evidence>
<name>A0A8J2WXN7_9STRA</name>
<comment type="caution">
    <text evidence="8">The sequence shown here is derived from an EMBL/GenBank/DDBJ whole genome shotgun (WGS) entry which is preliminary data.</text>
</comment>
<keyword evidence="2" id="KW-0328">Glycosyltransferase</keyword>
<dbReference type="Proteomes" id="UP000789595">
    <property type="component" value="Unassembled WGS sequence"/>
</dbReference>
<evidence type="ECO:0000256" key="3">
    <source>
        <dbReference type="ARBA" id="ARBA00022679"/>
    </source>
</evidence>
<evidence type="ECO:0000313" key="9">
    <source>
        <dbReference type="Proteomes" id="UP000789595"/>
    </source>
</evidence>
<keyword evidence="3" id="KW-0808">Transferase</keyword>
<evidence type="ECO:0000256" key="4">
    <source>
        <dbReference type="ARBA" id="ARBA00022737"/>
    </source>
</evidence>
<keyword evidence="5" id="KW-1015">Disulfide bond</keyword>
<feature type="region of interest" description="Disordered" evidence="6">
    <location>
        <begin position="665"/>
        <end position="686"/>
    </location>
</feature>
<reference evidence="8" key="1">
    <citation type="submission" date="2021-11" db="EMBL/GenBank/DDBJ databases">
        <authorList>
            <consortium name="Genoscope - CEA"/>
            <person name="William W."/>
        </authorList>
    </citation>
    <scope>NUCLEOTIDE SEQUENCE</scope>
</reference>
<keyword evidence="9" id="KW-1185">Reference proteome</keyword>
<dbReference type="SUPFAM" id="SSF53448">
    <property type="entry name" value="Nucleotide-diphospho-sugar transferases"/>
    <property type="match status" value="1"/>
</dbReference>
<dbReference type="OrthoDB" id="205313at2759"/>
<evidence type="ECO:0000313" key="8">
    <source>
        <dbReference type="EMBL" id="CAH0372622.1"/>
    </source>
</evidence>
<evidence type="ECO:0000256" key="2">
    <source>
        <dbReference type="ARBA" id="ARBA00022676"/>
    </source>
</evidence>
<dbReference type="CDD" id="cd01100">
    <property type="entry name" value="APPLE_Factor_XI_like"/>
    <property type="match status" value="1"/>
</dbReference>
<dbReference type="PANTHER" id="PTHR43179">
    <property type="entry name" value="RHAMNOSYLTRANSFERASE WBBL"/>
    <property type="match status" value="1"/>
</dbReference>
<dbReference type="Gene3D" id="3.40.50.11090">
    <property type="match status" value="1"/>
</dbReference>
<dbReference type="Pfam" id="PF00534">
    <property type="entry name" value="Glycos_transf_1"/>
    <property type="match status" value="1"/>
</dbReference>
<dbReference type="GO" id="GO:0006508">
    <property type="term" value="P:proteolysis"/>
    <property type="evidence" value="ECO:0007669"/>
    <property type="project" value="InterPro"/>
</dbReference>
<organism evidence="8 9">
    <name type="scientific">Pelagomonas calceolata</name>
    <dbReference type="NCBI Taxonomy" id="35677"/>
    <lineage>
        <taxon>Eukaryota</taxon>
        <taxon>Sar</taxon>
        <taxon>Stramenopiles</taxon>
        <taxon>Ochrophyta</taxon>
        <taxon>Pelagophyceae</taxon>
        <taxon>Pelagomonadales</taxon>
        <taxon>Pelagomonadaceae</taxon>
        <taxon>Pelagomonas</taxon>
    </lineage>
</organism>
<accession>A0A8J2WXN7</accession>
<comment type="similarity">
    <text evidence="1">Belongs to the glycosyltransferase 2 family.</text>
</comment>
<dbReference type="Gene3D" id="3.90.550.10">
    <property type="entry name" value="Spore Coat Polysaccharide Biosynthesis Protein SpsA, Chain A"/>
    <property type="match status" value="1"/>
</dbReference>
<dbReference type="PANTHER" id="PTHR43179:SF12">
    <property type="entry name" value="GALACTOFURANOSYLTRANSFERASE GLFT2"/>
    <property type="match status" value="1"/>
</dbReference>
<dbReference type="GO" id="GO:0016757">
    <property type="term" value="F:glycosyltransferase activity"/>
    <property type="evidence" value="ECO:0007669"/>
    <property type="project" value="UniProtKB-KW"/>
</dbReference>
<keyword evidence="4" id="KW-0677">Repeat</keyword>
<proteinExistence type="inferred from homology"/>
<dbReference type="Pfam" id="PF00024">
    <property type="entry name" value="PAN_1"/>
    <property type="match status" value="2"/>
</dbReference>
<sequence length="1233" mass="131096">MRRSSSSSGQIARAYAVPRTESRRRGTAVVAAATLAALGAAHVAISLSRGSGSPGAGGHPFDALPEAGGGADALVARGGADALVAVLGGNASAAAAVASATSDYDVVMVLDGAAAAAAAREQLEGRARVAVWPELLAGRGDRAIFGAWSEVVRAAAAAGYARAVVVERGAAASRESVAGVVAALRAGAAVAVPAAVNTRAAPRAAAPHAAPVRGASLIADILALQPAAAAADGGAVIAPTYPSVPTMSSCVVGFSLDRARRFGFSTPRAAMGGPLGGRAPRIVAHLEDGRVGAAATEGAATCAADSAWARANVTVTDLARPFSPLVHDAMRRMRKAVRRPPPSLDWTLSASESVFGCDFKRNVRQPSTVAACELACADSRKCRAFTFIAGEQICVLKNCARLSPAKGHDTYIRGPKIPGPRRYARLPGVAVGGCDFERSELRDATLDVCQRACTLERRCRAFSHLRDLNICYLKSCASTPTTHPAFDTYVKPDTCVAAPPPQPLAAPKKVAVVITVHDAAEWVERTLTSLWAHADSPAGRALPDAGDAIFLVNDASGAETLRRLREVAEARGRARRLAVRLVNWDGGHRLDGYTRAANLGIRAALREAPYAAFCLLNSDVEVVDPRWLETLKRHAFSDPTIGVVGPLSNAASYQSVPALRVQTGKESEDWSKNELPPGPADDPWTPRGVAAAVARGSRRRLVDVPVLNGFCLFVKAEVVEAVGLMDEVAFPHGFGEENDFALRALAAGYSLKVADDVYVWHHKSKSYGDATRQALSAGSAEAMRERWGSMLRHAVKLLETNQELAEARRRVGASLTGSACGPGRLRVLFVLNPQKEHREHEFQMHGGWISIVNEALGLRDRGACAQVAMSSWLVPYFDRAFPQPAGAPPLVLAYGDAVLRPEQLADALYERAAAFDVVVATLFTTVEPVNLVAACHPNLLPAYFIQDYEVKFARMTPNQRRRARESYTLYPRMLSFAKTEWLRRRIRKAHGTRVAAVRGTIALERFHAARAQAPRPDADAVVVFVAMVRPSTPRRNAGGTMRVLEGLRRRLPGAVATFTFGCVPSEFDALLASDALRELRLDAGATEAHRRHHLGTLDQDQIAALFARAHVFLDMSHWQAFGRAGLEAMASGCVAVVPADSGSEDYAVDGVNARLVSTKDEAGAVAVLAELARDAALRARLRARALETVEGYALRAASATTLRVLCDALDDHADRAFSVHVPCRDNPFLDFSA</sequence>
<evidence type="ECO:0000259" key="7">
    <source>
        <dbReference type="PROSITE" id="PS50948"/>
    </source>
</evidence>
<feature type="domain" description="Apple" evidence="7">
    <location>
        <begin position="399"/>
        <end position="495"/>
    </location>
</feature>
<dbReference type="PROSITE" id="PS50948">
    <property type="entry name" value="PAN"/>
    <property type="match status" value="1"/>
</dbReference>
<dbReference type="SUPFAM" id="SSF53756">
    <property type="entry name" value="UDP-Glycosyltransferase/glycogen phosphorylase"/>
    <property type="match status" value="1"/>
</dbReference>
<dbReference type="InterPro" id="IPR003609">
    <property type="entry name" value="Pan_app"/>
</dbReference>
<dbReference type="EMBL" id="CAKKNE010000003">
    <property type="protein sequence ID" value="CAH0372622.1"/>
    <property type="molecule type" value="Genomic_DNA"/>
</dbReference>
<dbReference type="Gene3D" id="3.50.4.10">
    <property type="entry name" value="Hepatocyte Growth Factor"/>
    <property type="match status" value="1"/>
</dbReference>
<dbReference type="InterPro" id="IPR001296">
    <property type="entry name" value="Glyco_trans_1"/>
</dbReference>
<dbReference type="InterPro" id="IPR000177">
    <property type="entry name" value="Apple"/>
</dbReference>
<protein>
    <recommendedName>
        <fullName evidence="7">Apple domain-containing protein</fullName>
    </recommendedName>
</protein>